<organism evidence="17 18">
    <name type="scientific">Lasallia pustulata</name>
    <dbReference type="NCBI Taxonomy" id="136370"/>
    <lineage>
        <taxon>Eukaryota</taxon>
        <taxon>Fungi</taxon>
        <taxon>Dikarya</taxon>
        <taxon>Ascomycota</taxon>
        <taxon>Pezizomycotina</taxon>
        <taxon>Lecanoromycetes</taxon>
        <taxon>OSLEUM clade</taxon>
        <taxon>Umbilicariomycetidae</taxon>
        <taxon>Umbilicariales</taxon>
        <taxon>Umbilicariaceae</taxon>
        <taxon>Lasallia</taxon>
    </lineage>
</organism>
<accession>A0A5M8PRB3</accession>
<dbReference type="SMART" id="SM00484">
    <property type="entry name" value="XPGI"/>
    <property type="match status" value="1"/>
</dbReference>
<comment type="cofactor">
    <cofactor evidence="1">
        <name>Mg(2+)</name>
        <dbReference type="ChEBI" id="CHEBI:18420"/>
    </cofactor>
</comment>
<dbReference type="SMART" id="SM00279">
    <property type="entry name" value="HhH2"/>
    <property type="match status" value="1"/>
</dbReference>
<dbReference type="PROSITE" id="PS00841">
    <property type="entry name" value="XPG_1"/>
    <property type="match status" value="1"/>
</dbReference>
<evidence type="ECO:0000256" key="5">
    <source>
        <dbReference type="ARBA" id="ARBA00022723"/>
    </source>
</evidence>
<dbReference type="InterPro" id="IPR029060">
    <property type="entry name" value="PIN-like_dom_sf"/>
</dbReference>
<dbReference type="SUPFAM" id="SSF88723">
    <property type="entry name" value="PIN domain-like"/>
    <property type="match status" value="1"/>
</dbReference>
<dbReference type="Proteomes" id="UP000324767">
    <property type="component" value="Unassembled WGS sequence"/>
</dbReference>
<reference evidence="17 18" key="1">
    <citation type="submission" date="2019-09" db="EMBL/GenBank/DDBJ databases">
        <title>The hologenome of the rock-dwelling lichen Lasallia pustulata.</title>
        <authorList>
            <person name="Greshake Tzovaras B."/>
            <person name="Segers F."/>
            <person name="Bicker A."/>
            <person name="Dal Grande F."/>
            <person name="Otte J."/>
            <person name="Hankeln T."/>
            <person name="Schmitt I."/>
            <person name="Ebersberger I."/>
        </authorList>
    </citation>
    <scope>NUCLEOTIDE SEQUENCE [LARGE SCALE GENOMIC DNA]</scope>
    <source>
        <strain evidence="17">A1-1</strain>
    </source>
</reference>
<sequence>MGISGLLPLLKSIHKPCNLKKFAGQTIGVDAYGWLHRGTVACAIELALGKPTTKFVDFAMNRVRMLIHFGVIPYIVFDGDYLPSKAATEVERAKRRAESRKTGLELHRLGRPSQAHLELQKAVDVTPEMARQLMEELKKVGVQYVVAPYEADAQLTYLERKGIIQGILSEDSDLLVFGAKRLLTKLDQYGDCIEINRNDFTACRDISLAGWSDAEFRRMAILSGCDYLPNINQMGLKTAYRLVRKHKTIEQVLRMLQFDGKYRVPTGYLEAFRKAELTFLHQRVFCPVANALVMTTELSGSAEPEDFAFIGNDVEPGIAIGVARGDLHPMTKKPIIVDVGLKETPRTAWTASRRQTLTTPTDLKSHHTIESFFKLQRTPLAELDPNSFTPSPSQQRLFLQQQNRSWTPSPAPPRLPLSGSSVPSAAPSQASTRPNLNEPRTDGNDPSFSAPHPPKRQRLCSVLDDQKAISKEEATMETRKSRFFASAIAASSLPSKGKRKSKRTDINIWSDDSVEDIMAGIPDFTGHSQSVVTKEKITVFLDQKSVGESQASLVTDGARSASQVLGSTDTTASTSQRDTRESTPATSNSSSGASQIYAQILDKNVAVELTALSEKYSFKPSQSPMKVQPQRNERFRPADMAIKPDYVRAKPQLLRGGSLTSLQRLGVKALSRTRPCSGPVQPGLTERKNIIEASSIKRVMACQEKSPQLPQFLPEANFAGSCSKGSEDLIVPNSEDEGEDLQSPTETEEPGKSRLNLGRFAFAG</sequence>
<comment type="similarity">
    <text evidence="3">Belongs to the XPG/RAD2 endonuclease family. EXO1 subfamily.</text>
</comment>
<evidence type="ECO:0000256" key="4">
    <source>
        <dbReference type="ARBA" id="ARBA00022722"/>
    </source>
</evidence>
<dbReference type="PANTHER" id="PTHR11081:SF65">
    <property type="entry name" value="DNA DAMAGE-INDUCIBLE PROTEIN DIN7-RELATED"/>
    <property type="match status" value="1"/>
</dbReference>
<evidence type="ECO:0000256" key="10">
    <source>
        <dbReference type="ARBA" id="ARBA00022881"/>
    </source>
</evidence>
<evidence type="ECO:0000256" key="2">
    <source>
        <dbReference type="ARBA" id="ARBA00004123"/>
    </source>
</evidence>
<keyword evidence="7" id="KW-0378">Hydrolase</keyword>
<evidence type="ECO:0000259" key="15">
    <source>
        <dbReference type="SMART" id="SM00484"/>
    </source>
</evidence>
<dbReference type="GO" id="GO:0046872">
    <property type="term" value="F:metal ion binding"/>
    <property type="evidence" value="ECO:0007669"/>
    <property type="project" value="UniProtKB-KW"/>
</dbReference>
<dbReference type="CDD" id="cd09857">
    <property type="entry name" value="PIN_EXO1"/>
    <property type="match status" value="1"/>
</dbReference>
<dbReference type="InterPro" id="IPR044752">
    <property type="entry name" value="PIN-like_EXO1"/>
</dbReference>
<keyword evidence="4" id="KW-0540">Nuclease</keyword>
<feature type="compositionally biased region" description="Polar residues" evidence="14">
    <location>
        <begin position="560"/>
        <end position="593"/>
    </location>
</feature>
<keyword evidence="10" id="KW-0267">Excision nuclease</keyword>
<keyword evidence="13" id="KW-0539">Nucleus</keyword>
<dbReference type="InterPro" id="IPR019974">
    <property type="entry name" value="XPG_CS"/>
</dbReference>
<proteinExistence type="inferred from homology"/>
<keyword evidence="8" id="KW-0269">Exonuclease</keyword>
<evidence type="ECO:0000313" key="18">
    <source>
        <dbReference type="Proteomes" id="UP000324767"/>
    </source>
</evidence>
<dbReference type="GO" id="GO:0005634">
    <property type="term" value="C:nucleus"/>
    <property type="evidence" value="ECO:0007669"/>
    <property type="project" value="UniProtKB-SubCell"/>
</dbReference>
<dbReference type="GO" id="GO:0003677">
    <property type="term" value="F:DNA binding"/>
    <property type="evidence" value="ECO:0007669"/>
    <property type="project" value="UniProtKB-KW"/>
</dbReference>
<keyword evidence="5" id="KW-0479">Metal-binding</keyword>
<dbReference type="InterPro" id="IPR006085">
    <property type="entry name" value="XPG_DNA_repair_N"/>
</dbReference>
<feature type="domain" description="XPG N-terminal" evidence="16">
    <location>
        <begin position="1"/>
        <end position="99"/>
    </location>
</feature>
<dbReference type="SUPFAM" id="SSF47807">
    <property type="entry name" value="5' to 3' exonuclease, C-terminal subdomain"/>
    <property type="match status" value="1"/>
</dbReference>
<keyword evidence="9" id="KW-0460">Magnesium</keyword>
<evidence type="ECO:0000259" key="16">
    <source>
        <dbReference type="SMART" id="SM00485"/>
    </source>
</evidence>
<dbReference type="OrthoDB" id="26491at2759"/>
<feature type="region of interest" description="Disordered" evidence="14">
    <location>
        <begin position="551"/>
        <end position="593"/>
    </location>
</feature>
<evidence type="ECO:0000256" key="8">
    <source>
        <dbReference type="ARBA" id="ARBA00022839"/>
    </source>
</evidence>
<evidence type="ECO:0000256" key="3">
    <source>
        <dbReference type="ARBA" id="ARBA00010563"/>
    </source>
</evidence>
<dbReference type="GO" id="GO:0017108">
    <property type="term" value="F:5'-flap endonuclease activity"/>
    <property type="evidence" value="ECO:0007669"/>
    <property type="project" value="TreeGrafter"/>
</dbReference>
<keyword evidence="11" id="KW-0238">DNA-binding</keyword>
<dbReference type="AlphaFoldDB" id="A0A5M8PRB3"/>
<dbReference type="InterPro" id="IPR008918">
    <property type="entry name" value="HhH2"/>
</dbReference>
<evidence type="ECO:0000256" key="12">
    <source>
        <dbReference type="ARBA" id="ARBA00023204"/>
    </source>
</evidence>
<dbReference type="InterPro" id="IPR006084">
    <property type="entry name" value="XPG/Rad2"/>
</dbReference>
<evidence type="ECO:0000256" key="7">
    <source>
        <dbReference type="ARBA" id="ARBA00022801"/>
    </source>
</evidence>
<dbReference type="InterPro" id="IPR006086">
    <property type="entry name" value="XPG-I_dom"/>
</dbReference>
<keyword evidence="12" id="KW-0234">DNA repair</keyword>
<dbReference type="PANTHER" id="PTHR11081">
    <property type="entry name" value="FLAP ENDONUCLEASE FAMILY MEMBER"/>
    <property type="match status" value="1"/>
</dbReference>
<dbReference type="Pfam" id="PF00867">
    <property type="entry name" value="XPG_I"/>
    <property type="match status" value="1"/>
</dbReference>
<feature type="region of interest" description="Disordered" evidence="14">
    <location>
        <begin position="724"/>
        <end position="764"/>
    </location>
</feature>
<evidence type="ECO:0000256" key="1">
    <source>
        <dbReference type="ARBA" id="ARBA00001946"/>
    </source>
</evidence>
<comment type="subcellular location">
    <subcellularLocation>
        <location evidence="2">Nucleus</location>
    </subcellularLocation>
</comment>
<feature type="domain" description="XPG-I" evidence="15">
    <location>
        <begin position="138"/>
        <end position="208"/>
    </location>
</feature>
<dbReference type="GO" id="GO:0006281">
    <property type="term" value="P:DNA repair"/>
    <property type="evidence" value="ECO:0007669"/>
    <property type="project" value="UniProtKB-KW"/>
</dbReference>
<dbReference type="FunFam" id="3.40.50.1010:FF:000002">
    <property type="entry name" value="Exonuclease 1, putative"/>
    <property type="match status" value="1"/>
</dbReference>
<dbReference type="EMBL" id="VXIT01000007">
    <property type="protein sequence ID" value="KAA6411529.1"/>
    <property type="molecule type" value="Genomic_DNA"/>
</dbReference>
<dbReference type="InterPro" id="IPR036279">
    <property type="entry name" value="5-3_exonuclease_C_sf"/>
</dbReference>
<evidence type="ECO:0000256" key="11">
    <source>
        <dbReference type="ARBA" id="ARBA00023125"/>
    </source>
</evidence>
<dbReference type="InterPro" id="IPR037315">
    <property type="entry name" value="EXO1_H3TH"/>
</dbReference>
<gene>
    <name evidence="17" type="ORF">FRX48_04809</name>
</gene>
<feature type="region of interest" description="Disordered" evidence="14">
    <location>
        <begin position="402"/>
        <end position="459"/>
    </location>
</feature>
<evidence type="ECO:0000256" key="13">
    <source>
        <dbReference type="ARBA" id="ARBA00023242"/>
    </source>
</evidence>
<dbReference type="CDD" id="cd09908">
    <property type="entry name" value="H3TH_EXO1"/>
    <property type="match status" value="1"/>
</dbReference>
<feature type="compositionally biased region" description="Low complexity" evidence="14">
    <location>
        <begin position="416"/>
        <end position="431"/>
    </location>
</feature>
<evidence type="ECO:0000256" key="14">
    <source>
        <dbReference type="SAM" id="MobiDB-lite"/>
    </source>
</evidence>
<dbReference type="GO" id="GO:0035312">
    <property type="term" value="F:5'-3' DNA exonuclease activity"/>
    <property type="evidence" value="ECO:0007669"/>
    <property type="project" value="InterPro"/>
</dbReference>
<evidence type="ECO:0000256" key="6">
    <source>
        <dbReference type="ARBA" id="ARBA00022763"/>
    </source>
</evidence>
<keyword evidence="6" id="KW-0227">DNA damage</keyword>
<evidence type="ECO:0000313" key="17">
    <source>
        <dbReference type="EMBL" id="KAA6411529.1"/>
    </source>
</evidence>
<comment type="caution">
    <text evidence="17">The sequence shown here is derived from an EMBL/GenBank/DDBJ whole genome shotgun (WGS) entry which is preliminary data.</text>
</comment>
<dbReference type="Gene3D" id="1.10.150.20">
    <property type="entry name" value="5' to 3' exonuclease, C-terminal subdomain"/>
    <property type="match status" value="1"/>
</dbReference>
<evidence type="ECO:0000256" key="9">
    <source>
        <dbReference type="ARBA" id="ARBA00022842"/>
    </source>
</evidence>
<name>A0A5M8PRB3_9LECA</name>
<dbReference type="FunFam" id="1.10.150.20:FF:000011">
    <property type="entry name" value="exonuclease 1"/>
    <property type="match status" value="1"/>
</dbReference>
<dbReference type="Pfam" id="PF00752">
    <property type="entry name" value="XPG_N"/>
    <property type="match status" value="1"/>
</dbReference>
<dbReference type="SMART" id="SM00485">
    <property type="entry name" value="XPGN"/>
    <property type="match status" value="1"/>
</dbReference>
<dbReference type="Gene3D" id="3.40.50.1010">
    <property type="entry name" value="5'-nuclease"/>
    <property type="match status" value="1"/>
</dbReference>
<protein>
    <submittedName>
        <fullName evidence="17">Exodeoxyribonuclease I</fullName>
    </submittedName>
</protein>
<dbReference type="PRINTS" id="PR00853">
    <property type="entry name" value="XPGRADSUPER"/>
</dbReference>